<feature type="chain" id="PRO_5036240822" description="Lipoprotein" evidence="1">
    <location>
        <begin position="28"/>
        <end position="184"/>
    </location>
</feature>
<organism evidence="2 4">
    <name type="scientific">Treponema rectale</name>
    <dbReference type="NCBI Taxonomy" id="744512"/>
    <lineage>
        <taxon>Bacteria</taxon>
        <taxon>Pseudomonadati</taxon>
        <taxon>Spirochaetota</taxon>
        <taxon>Spirochaetia</taxon>
        <taxon>Spirochaetales</taxon>
        <taxon>Treponemataceae</taxon>
        <taxon>Treponema</taxon>
    </lineage>
</organism>
<evidence type="ECO:0000313" key="2">
    <source>
        <dbReference type="EMBL" id="MBB5218028.1"/>
    </source>
</evidence>
<dbReference type="AlphaFoldDB" id="A0A840SCW8"/>
<reference evidence="3 5" key="1">
    <citation type="submission" date="2018-08" db="EMBL/GenBank/DDBJ databases">
        <title>The first complete genome of Treponema rectale (CHPAT), a commensal spirochete of the bovine rectum.</title>
        <authorList>
            <person name="Staton G.J."/>
            <person name="Clegg S.R."/>
            <person name="Carter S.D."/>
            <person name="Radford A.D."/>
            <person name="Darby A."/>
            <person name="Hall N."/>
            <person name="Birtles R.J."/>
            <person name="Evans N.J."/>
        </authorList>
    </citation>
    <scope>NUCLEOTIDE SEQUENCE [LARGE SCALE GENOMIC DNA]</scope>
    <source>
        <strain evidence="3 5">CHPA</strain>
    </source>
</reference>
<dbReference type="EMBL" id="CP031517">
    <property type="protein sequence ID" value="QOS40257.1"/>
    <property type="molecule type" value="Genomic_DNA"/>
</dbReference>
<protein>
    <recommendedName>
        <fullName evidence="6">Lipoprotein</fullName>
    </recommendedName>
</protein>
<dbReference type="KEGG" id="trc:DYE49_07230"/>
<name>A0A840SCW8_9SPIR</name>
<feature type="signal peptide" evidence="1">
    <location>
        <begin position="1"/>
        <end position="27"/>
    </location>
</feature>
<gene>
    <name evidence="3" type="ORF">DYE49_07230</name>
    <name evidence="2" type="ORF">HNP77_000372</name>
</gene>
<dbReference type="Proteomes" id="UP000578697">
    <property type="component" value="Unassembled WGS sequence"/>
</dbReference>
<evidence type="ECO:0008006" key="6">
    <source>
        <dbReference type="Google" id="ProtNLM"/>
    </source>
</evidence>
<sequence>MKNALRAFGRAFLSALALSLVFGFVSCKTDDDSEIENVYVYVTPLQSDSLLYGVKWADSVKKWNTYSTYDAYCCADYIQTSSYGMQESTVYQRKISDTEGFLYYKITNTSNFTYSDKDASSYLGKWYGVYYKNLTSSSVTMCDAYYAADSSDYYCFDSLEEAVNGFTPDSGYFTYLTDFTKVTE</sequence>
<evidence type="ECO:0000313" key="3">
    <source>
        <dbReference type="EMBL" id="QOS40257.1"/>
    </source>
</evidence>
<evidence type="ECO:0000313" key="5">
    <source>
        <dbReference type="Proteomes" id="UP000593591"/>
    </source>
</evidence>
<keyword evidence="1" id="KW-0732">Signal</keyword>
<evidence type="ECO:0000256" key="1">
    <source>
        <dbReference type="SAM" id="SignalP"/>
    </source>
</evidence>
<dbReference type="RefSeq" id="WP_184651464.1">
    <property type="nucleotide sequence ID" value="NZ_JACHFR010000001.1"/>
</dbReference>
<dbReference type="EMBL" id="JACHFR010000001">
    <property type="protein sequence ID" value="MBB5218028.1"/>
    <property type="molecule type" value="Genomic_DNA"/>
</dbReference>
<reference evidence="2 4" key="2">
    <citation type="submission" date="2020-08" db="EMBL/GenBank/DDBJ databases">
        <title>Genomic Encyclopedia of Type Strains, Phase IV (KMG-IV): sequencing the most valuable type-strain genomes for metagenomic binning, comparative biology and taxonomic classification.</title>
        <authorList>
            <person name="Goeker M."/>
        </authorList>
    </citation>
    <scope>NUCLEOTIDE SEQUENCE [LARGE SCALE GENOMIC DNA]</scope>
    <source>
        <strain evidence="2 4">DSM 103679</strain>
    </source>
</reference>
<keyword evidence="4" id="KW-1185">Reference proteome</keyword>
<proteinExistence type="predicted"/>
<accession>A0A840SCW8</accession>
<evidence type="ECO:0000313" key="4">
    <source>
        <dbReference type="Proteomes" id="UP000578697"/>
    </source>
</evidence>
<dbReference type="PROSITE" id="PS51257">
    <property type="entry name" value="PROKAR_LIPOPROTEIN"/>
    <property type="match status" value="1"/>
</dbReference>
<dbReference type="Proteomes" id="UP000593591">
    <property type="component" value="Chromosome"/>
</dbReference>